<dbReference type="SUPFAM" id="SSF103088">
    <property type="entry name" value="OmpA-like"/>
    <property type="match status" value="1"/>
</dbReference>
<feature type="region of interest" description="Disordered" evidence="5">
    <location>
        <begin position="267"/>
        <end position="317"/>
    </location>
</feature>
<feature type="domain" description="OmpA-like" evidence="7">
    <location>
        <begin position="317"/>
        <end position="434"/>
    </location>
</feature>
<dbReference type="PANTHER" id="PTHR30329:SF21">
    <property type="entry name" value="LIPOPROTEIN YIAD-RELATED"/>
    <property type="match status" value="1"/>
</dbReference>
<dbReference type="STRING" id="406100.SAMN04488052_101450"/>
<dbReference type="Gene3D" id="3.30.1330.60">
    <property type="entry name" value="OmpA-like domain"/>
    <property type="match status" value="1"/>
</dbReference>
<sequence>MYSKACSAVFLAGLLLLPVAAQSDGVLPNPEQHYMASLNESSWYWERHADACHLMHAIPGFGLAVFSRASDGAVALRIYTGNPPEESRTVDLWSAPRDWDAAAVRRIGSVEGAPGPETFRFGSTMAVQVLRELERGAYPTLSFDDWHAPESTLAVSLSNAGFRPKYRAFMRCRPNEDTQRPASGRDGTPDGGEAPDALTVLDSNPADAADEAPGELVSVTTRQTAPEPTTITLESDNGLPASPPSRLLARHGQAVIPAELLEAEREARREQERERERARRAAEEEERRAQAEAEAEARAEEAGNGDDNGENGDAEMVYEPDADVPDVVYFVSGDTGLTRTEQSRINEFVESLGDDSEATITITGHTGSAAPEAYNEALGRERASAVRDYLVDQGIAENRIVVATAGSRNPAAEDDSPFEQAANRRARLHAGERD</sequence>
<dbReference type="PROSITE" id="PS51123">
    <property type="entry name" value="OMPA_2"/>
    <property type="match status" value="1"/>
</dbReference>
<dbReference type="InterPro" id="IPR036737">
    <property type="entry name" value="OmpA-like_sf"/>
</dbReference>
<evidence type="ECO:0000313" key="9">
    <source>
        <dbReference type="Proteomes" id="UP000199657"/>
    </source>
</evidence>
<dbReference type="InterPro" id="IPR006665">
    <property type="entry name" value="OmpA-like"/>
</dbReference>
<keyword evidence="2 4" id="KW-0472">Membrane</keyword>
<dbReference type="CDD" id="cd07185">
    <property type="entry name" value="OmpA_C-like"/>
    <property type="match status" value="1"/>
</dbReference>
<feature type="region of interest" description="Disordered" evidence="5">
    <location>
        <begin position="406"/>
        <end position="434"/>
    </location>
</feature>
<evidence type="ECO:0000256" key="6">
    <source>
        <dbReference type="SAM" id="SignalP"/>
    </source>
</evidence>
<evidence type="ECO:0000256" key="4">
    <source>
        <dbReference type="PROSITE-ProRule" id="PRU00473"/>
    </source>
</evidence>
<evidence type="ECO:0000256" key="2">
    <source>
        <dbReference type="ARBA" id="ARBA00023136"/>
    </source>
</evidence>
<comment type="subcellular location">
    <subcellularLocation>
        <location evidence="1">Cell outer membrane</location>
    </subcellularLocation>
</comment>
<feature type="compositionally biased region" description="Acidic residues" evidence="5">
    <location>
        <begin position="303"/>
        <end position="317"/>
    </location>
</feature>
<keyword evidence="3" id="KW-0998">Cell outer membrane</keyword>
<dbReference type="AlphaFoldDB" id="A0A1H8QA04"/>
<dbReference type="PRINTS" id="PR01021">
    <property type="entry name" value="OMPADOMAIN"/>
</dbReference>
<dbReference type="InterPro" id="IPR041544">
    <property type="entry name" value="MotY_N"/>
</dbReference>
<evidence type="ECO:0000256" key="1">
    <source>
        <dbReference type="ARBA" id="ARBA00004442"/>
    </source>
</evidence>
<dbReference type="RefSeq" id="WP_171909774.1">
    <property type="nucleotide sequence ID" value="NZ_FOEG01000001.1"/>
</dbReference>
<proteinExistence type="predicted"/>
<feature type="compositionally biased region" description="Basic and acidic residues" evidence="5">
    <location>
        <begin position="267"/>
        <end position="301"/>
    </location>
</feature>
<dbReference type="GO" id="GO:0009279">
    <property type="term" value="C:cell outer membrane"/>
    <property type="evidence" value="ECO:0007669"/>
    <property type="project" value="UniProtKB-SubCell"/>
</dbReference>
<evidence type="ECO:0000259" key="7">
    <source>
        <dbReference type="PROSITE" id="PS51123"/>
    </source>
</evidence>
<feature type="compositionally biased region" description="Polar residues" evidence="5">
    <location>
        <begin position="218"/>
        <end position="235"/>
    </location>
</feature>
<organism evidence="8 9">
    <name type="scientific">Aquisalimonas asiatica</name>
    <dbReference type="NCBI Taxonomy" id="406100"/>
    <lineage>
        <taxon>Bacteria</taxon>
        <taxon>Pseudomonadati</taxon>
        <taxon>Pseudomonadota</taxon>
        <taxon>Gammaproteobacteria</taxon>
        <taxon>Chromatiales</taxon>
        <taxon>Ectothiorhodospiraceae</taxon>
        <taxon>Aquisalimonas</taxon>
    </lineage>
</organism>
<dbReference type="InterPro" id="IPR050330">
    <property type="entry name" value="Bact_OuterMem_StrucFunc"/>
</dbReference>
<reference evidence="8 9" key="1">
    <citation type="submission" date="2016-10" db="EMBL/GenBank/DDBJ databases">
        <authorList>
            <person name="de Groot N.N."/>
        </authorList>
    </citation>
    <scope>NUCLEOTIDE SEQUENCE [LARGE SCALE GENOMIC DNA]</scope>
    <source>
        <strain evidence="8 9">CGMCC 1.6291</strain>
    </source>
</reference>
<name>A0A1H8QA04_9GAMM</name>
<feature type="chain" id="PRO_5011703464" evidence="6">
    <location>
        <begin position="22"/>
        <end position="434"/>
    </location>
</feature>
<accession>A0A1H8QA04</accession>
<evidence type="ECO:0000313" key="8">
    <source>
        <dbReference type="EMBL" id="SEO51055.1"/>
    </source>
</evidence>
<protein>
    <submittedName>
        <fullName evidence="8">OmpA family protein</fullName>
    </submittedName>
</protein>
<feature type="region of interest" description="Disordered" evidence="5">
    <location>
        <begin position="172"/>
        <end position="246"/>
    </location>
</feature>
<dbReference type="EMBL" id="FOEG01000001">
    <property type="protein sequence ID" value="SEO51055.1"/>
    <property type="molecule type" value="Genomic_DNA"/>
</dbReference>
<dbReference type="PANTHER" id="PTHR30329">
    <property type="entry name" value="STATOR ELEMENT OF FLAGELLAR MOTOR COMPLEX"/>
    <property type="match status" value="1"/>
</dbReference>
<evidence type="ECO:0000256" key="3">
    <source>
        <dbReference type="ARBA" id="ARBA00023237"/>
    </source>
</evidence>
<dbReference type="PRINTS" id="PR01023">
    <property type="entry name" value="NAFLGMOTY"/>
</dbReference>
<dbReference type="Proteomes" id="UP000199657">
    <property type="component" value="Unassembled WGS sequence"/>
</dbReference>
<evidence type="ECO:0000256" key="5">
    <source>
        <dbReference type="SAM" id="MobiDB-lite"/>
    </source>
</evidence>
<dbReference type="Pfam" id="PF18393">
    <property type="entry name" value="MotY_N"/>
    <property type="match status" value="1"/>
</dbReference>
<gene>
    <name evidence="8" type="ORF">SAMN04488052_101450</name>
</gene>
<dbReference type="Pfam" id="PF00691">
    <property type="entry name" value="OmpA"/>
    <property type="match status" value="1"/>
</dbReference>
<dbReference type="InterPro" id="IPR006664">
    <property type="entry name" value="OMP_bac"/>
</dbReference>
<keyword evidence="6" id="KW-0732">Signal</keyword>
<dbReference type="Gene3D" id="2.60.40.2540">
    <property type="match status" value="1"/>
</dbReference>
<keyword evidence="9" id="KW-1185">Reference proteome</keyword>
<feature type="signal peptide" evidence="6">
    <location>
        <begin position="1"/>
        <end position="21"/>
    </location>
</feature>